<gene>
    <name evidence="1" type="ORF">AVEN_227729_1</name>
</gene>
<organism evidence="1 2">
    <name type="scientific">Araneus ventricosus</name>
    <name type="common">Orbweaver spider</name>
    <name type="synonym">Epeira ventricosa</name>
    <dbReference type="NCBI Taxonomy" id="182803"/>
    <lineage>
        <taxon>Eukaryota</taxon>
        <taxon>Metazoa</taxon>
        <taxon>Ecdysozoa</taxon>
        <taxon>Arthropoda</taxon>
        <taxon>Chelicerata</taxon>
        <taxon>Arachnida</taxon>
        <taxon>Araneae</taxon>
        <taxon>Araneomorphae</taxon>
        <taxon>Entelegynae</taxon>
        <taxon>Araneoidea</taxon>
        <taxon>Araneidae</taxon>
        <taxon>Araneus</taxon>
    </lineage>
</organism>
<proteinExistence type="predicted"/>
<dbReference type="AlphaFoldDB" id="A0A4Y2KIG2"/>
<accession>A0A4Y2KIG2</accession>
<evidence type="ECO:0000313" key="2">
    <source>
        <dbReference type="Proteomes" id="UP000499080"/>
    </source>
</evidence>
<sequence length="171" mass="19647">MVPLPWRQTWRRNMGSQRCWNLLDISIRREDTLECARRFHVTSLSAAGDLYKEKAWMTGWLLLIALERERLWSSIRCASCNNLFCNRGVKFVMTTSQQTCFASGLVDYALLLCMKFVSKLPRQVCHDKLISIKIKLAASVHAIWIKDTLDSTGSVVVIRIIMLQDRGKIAV</sequence>
<dbReference type="EMBL" id="BGPR01004611">
    <property type="protein sequence ID" value="GBN01357.1"/>
    <property type="molecule type" value="Genomic_DNA"/>
</dbReference>
<comment type="caution">
    <text evidence="1">The sequence shown here is derived from an EMBL/GenBank/DDBJ whole genome shotgun (WGS) entry which is preliminary data.</text>
</comment>
<protein>
    <submittedName>
        <fullName evidence="1">Uncharacterized protein</fullName>
    </submittedName>
</protein>
<evidence type="ECO:0000313" key="1">
    <source>
        <dbReference type="EMBL" id="GBN01357.1"/>
    </source>
</evidence>
<name>A0A4Y2KIG2_ARAVE</name>
<dbReference type="Proteomes" id="UP000499080">
    <property type="component" value="Unassembled WGS sequence"/>
</dbReference>
<keyword evidence="2" id="KW-1185">Reference proteome</keyword>
<reference evidence="1 2" key="1">
    <citation type="journal article" date="2019" name="Sci. Rep.">
        <title>Orb-weaving spider Araneus ventricosus genome elucidates the spidroin gene catalogue.</title>
        <authorList>
            <person name="Kono N."/>
            <person name="Nakamura H."/>
            <person name="Ohtoshi R."/>
            <person name="Moran D.A.P."/>
            <person name="Shinohara A."/>
            <person name="Yoshida Y."/>
            <person name="Fujiwara M."/>
            <person name="Mori M."/>
            <person name="Tomita M."/>
            <person name="Arakawa K."/>
        </authorList>
    </citation>
    <scope>NUCLEOTIDE SEQUENCE [LARGE SCALE GENOMIC DNA]</scope>
</reference>